<dbReference type="SUPFAM" id="SSF51905">
    <property type="entry name" value="FAD/NAD(P)-binding domain"/>
    <property type="match status" value="3"/>
</dbReference>
<evidence type="ECO:0000256" key="2">
    <source>
        <dbReference type="ARBA" id="ARBA00022630"/>
    </source>
</evidence>
<dbReference type="GeneID" id="87838490"/>
<keyword evidence="7" id="KW-1185">Reference proteome</keyword>
<keyword evidence="4" id="KW-0560">Oxidoreductase</keyword>
<dbReference type="InterPro" id="IPR036188">
    <property type="entry name" value="FAD/NAD-bd_sf"/>
</dbReference>
<dbReference type="GO" id="GO:0050661">
    <property type="term" value="F:NADP binding"/>
    <property type="evidence" value="ECO:0007669"/>
    <property type="project" value="InterPro"/>
</dbReference>
<evidence type="ECO:0000256" key="1">
    <source>
        <dbReference type="ARBA" id="ARBA00010139"/>
    </source>
</evidence>
<dbReference type="Gene3D" id="3.50.50.60">
    <property type="entry name" value="FAD/NAD(P)-binding domain"/>
    <property type="match status" value="2"/>
</dbReference>
<dbReference type="Proteomes" id="UP001278766">
    <property type="component" value="Unassembled WGS sequence"/>
</dbReference>
<gene>
    <name evidence="6" type="ORF">B0H64DRAFT_354546</name>
</gene>
<comment type="similarity">
    <text evidence="1">Belongs to the FAD-binding monooxygenase family.</text>
</comment>
<keyword evidence="3" id="KW-0274">FAD</keyword>
<feature type="region of interest" description="Disordered" evidence="5">
    <location>
        <begin position="369"/>
        <end position="394"/>
    </location>
</feature>
<dbReference type="Pfam" id="PF00743">
    <property type="entry name" value="FMO-like"/>
    <property type="match status" value="1"/>
</dbReference>
<accession>A0AAE0HMD9</accession>
<evidence type="ECO:0000256" key="4">
    <source>
        <dbReference type="ARBA" id="ARBA00023002"/>
    </source>
</evidence>
<organism evidence="6 7">
    <name type="scientific">Chaetomium fimeti</name>
    <dbReference type="NCBI Taxonomy" id="1854472"/>
    <lineage>
        <taxon>Eukaryota</taxon>
        <taxon>Fungi</taxon>
        <taxon>Dikarya</taxon>
        <taxon>Ascomycota</taxon>
        <taxon>Pezizomycotina</taxon>
        <taxon>Sordariomycetes</taxon>
        <taxon>Sordariomycetidae</taxon>
        <taxon>Sordariales</taxon>
        <taxon>Chaetomiaceae</taxon>
        <taxon>Chaetomium</taxon>
    </lineage>
</organism>
<dbReference type="InterPro" id="IPR051209">
    <property type="entry name" value="FAD-bind_Monooxygenase_sf"/>
</dbReference>
<keyword evidence="2" id="KW-0285">Flavoprotein</keyword>
<dbReference type="GO" id="GO:0004499">
    <property type="term" value="F:N,N-dimethylaniline monooxygenase activity"/>
    <property type="evidence" value="ECO:0007669"/>
    <property type="project" value="InterPro"/>
</dbReference>
<evidence type="ECO:0000256" key="5">
    <source>
        <dbReference type="SAM" id="MobiDB-lite"/>
    </source>
</evidence>
<sequence>MGEIPTVNGYDEDLDEGFTIKDAPIENLRPFRVVVIGAGFSGILAAIRIPERLRNVELVVYEKNEAVGGVWWLNKYPGVACDIPSHSYQYSFAPNPNWSNLYAPGAEIQQYLQDVAERFGATRFIKTRHQVEHCEWDDLTGNRKIKVINIGTGETFEDVADVLITARGQLSNISWPDIPGLDKFQGKVMHSGDWDTSYDLRNKRIGIIGNGSSAIQIIPNLQKVEGTQLTCFMRSPTWISSAFGDDAMTELGLDPSDTTCKPSTISPEQRHKFAADPDALFKLRKVFETSGNLIHDSTIRGTAMQQECQAAFHQAMHAKLQTRPDLLSLLIPSFAPGCRRLTPGKGFLEALLEPNVNVVSNTITEITHSGITTTNPTPTTTTTNTTTTPPTATNTTTTHLFDTLICATGFTPSTSPPFPIHGRSHLPLSTRWHARPETYLSLAVDGFPNLFMLFGPNSAIGSGSLTTMLEASVAYAVRAVRKLQREDYVSMEPAAGAVRGFMGYVDGYFARTVYVDGCRSWYRRGGKVVGLWPGSTLHALEALRAPRWEDWVYESVGGDGDDGVGGGNGLGWLGNGNSVTQTSGDPSWYINPGEVEVPVEGRPEENERYKARPWCY</sequence>
<dbReference type="InterPro" id="IPR020946">
    <property type="entry name" value="Flavin_mOase-like"/>
</dbReference>
<reference evidence="6" key="2">
    <citation type="submission" date="2023-06" db="EMBL/GenBank/DDBJ databases">
        <authorList>
            <consortium name="Lawrence Berkeley National Laboratory"/>
            <person name="Haridas S."/>
            <person name="Hensen N."/>
            <person name="Bonometti L."/>
            <person name="Westerberg I."/>
            <person name="Brannstrom I.O."/>
            <person name="Guillou S."/>
            <person name="Cros-Aarteil S."/>
            <person name="Calhoun S."/>
            <person name="Kuo A."/>
            <person name="Mondo S."/>
            <person name="Pangilinan J."/>
            <person name="Riley R."/>
            <person name="Labutti K."/>
            <person name="Andreopoulos B."/>
            <person name="Lipzen A."/>
            <person name="Chen C."/>
            <person name="Yanf M."/>
            <person name="Daum C."/>
            <person name="Ng V."/>
            <person name="Clum A."/>
            <person name="Steindorff A."/>
            <person name="Ohm R."/>
            <person name="Martin F."/>
            <person name="Silar P."/>
            <person name="Natvig D."/>
            <person name="Lalanne C."/>
            <person name="Gautier V."/>
            <person name="Ament-Velasquez S.L."/>
            <person name="Kruys A."/>
            <person name="Hutchinson M.I."/>
            <person name="Powell A.J."/>
            <person name="Barry K."/>
            <person name="Miller A.N."/>
            <person name="Grigoriev I.V."/>
            <person name="Debuchy R."/>
            <person name="Gladieux P."/>
            <person name="Thoren M.H."/>
            <person name="Johannesson H."/>
        </authorList>
    </citation>
    <scope>NUCLEOTIDE SEQUENCE</scope>
    <source>
        <strain evidence="6">CBS 168.71</strain>
    </source>
</reference>
<reference evidence="6" key="1">
    <citation type="journal article" date="2023" name="Mol. Phylogenet. Evol.">
        <title>Genome-scale phylogeny and comparative genomics of the fungal order Sordariales.</title>
        <authorList>
            <person name="Hensen N."/>
            <person name="Bonometti L."/>
            <person name="Westerberg I."/>
            <person name="Brannstrom I.O."/>
            <person name="Guillou S."/>
            <person name="Cros-Aarteil S."/>
            <person name="Calhoun S."/>
            <person name="Haridas S."/>
            <person name="Kuo A."/>
            <person name="Mondo S."/>
            <person name="Pangilinan J."/>
            <person name="Riley R."/>
            <person name="LaButti K."/>
            <person name="Andreopoulos B."/>
            <person name="Lipzen A."/>
            <person name="Chen C."/>
            <person name="Yan M."/>
            <person name="Daum C."/>
            <person name="Ng V."/>
            <person name="Clum A."/>
            <person name="Steindorff A."/>
            <person name="Ohm R.A."/>
            <person name="Martin F."/>
            <person name="Silar P."/>
            <person name="Natvig D.O."/>
            <person name="Lalanne C."/>
            <person name="Gautier V."/>
            <person name="Ament-Velasquez S.L."/>
            <person name="Kruys A."/>
            <person name="Hutchinson M.I."/>
            <person name="Powell A.J."/>
            <person name="Barry K."/>
            <person name="Miller A.N."/>
            <person name="Grigoriev I.V."/>
            <person name="Debuchy R."/>
            <person name="Gladieux P."/>
            <person name="Hiltunen Thoren M."/>
            <person name="Johannesson H."/>
        </authorList>
    </citation>
    <scope>NUCLEOTIDE SEQUENCE</scope>
    <source>
        <strain evidence="6">CBS 168.71</strain>
    </source>
</reference>
<dbReference type="PANTHER" id="PTHR42877">
    <property type="entry name" value="L-ORNITHINE N(5)-MONOOXYGENASE-RELATED"/>
    <property type="match status" value="1"/>
</dbReference>
<evidence type="ECO:0000313" key="7">
    <source>
        <dbReference type="Proteomes" id="UP001278766"/>
    </source>
</evidence>
<dbReference type="EMBL" id="JAUEPN010000002">
    <property type="protein sequence ID" value="KAK3298859.1"/>
    <property type="molecule type" value="Genomic_DNA"/>
</dbReference>
<evidence type="ECO:0000256" key="3">
    <source>
        <dbReference type="ARBA" id="ARBA00022827"/>
    </source>
</evidence>
<evidence type="ECO:0008006" key="8">
    <source>
        <dbReference type="Google" id="ProtNLM"/>
    </source>
</evidence>
<proteinExistence type="inferred from homology"/>
<feature type="compositionally biased region" description="Low complexity" evidence="5">
    <location>
        <begin position="372"/>
        <end position="394"/>
    </location>
</feature>
<protein>
    <recommendedName>
        <fullName evidence="8">FAD/NAD(P)-binding domain-containing protein</fullName>
    </recommendedName>
</protein>
<dbReference type="RefSeq" id="XP_062662373.1">
    <property type="nucleotide sequence ID" value="XM_062801542.1"/>
</dbReference>
<dbReference type="AlphaFoldDB" id="A0AAE0HMD9"/>
<dbReference type="PANTHER" id="PTHR42877:SF7">
    <property type="entry name" value="FLAVIN-BINDING MONOOXYGENASE-RELATED"/>
    <property type="match status" value="1"/>
</dbReference>
<name>A0AAE0HMD9_9PEZI</name>
<comment type="caution">
    <text evidence="6">The sequence shown here is derived from an EMBL/GenBank/DDBJ whole genome shotgun (WGS) entry which is preliminary data.</text>
</comment>
<evidence type="ECO:0000313" key="6">
    <source>
        <dbReference type="EMBL" id="KAK3298859.1"/>
    </source>
</evidence>
<dbReference type="GO" id="GO:0050660">
    <property type="term" value="F:flavin adenine dinucleotide binding"/>
    <property type="evidence" value="ECO:0007669"/>
    <property type="project" value="InterPro"/>
</dbReference>